<sequence length="128" mass="12820">MSEISNVPESCQDHDERRREFLELCGKMGMAVPPTVMLLASSRNALASHGRVVVGGDTGGDYGGGPSGGSFGGGGAGGTTGASGGGTVIGGGSNGGLGWRGGLGGGDVERGWWFARIVDRVFARLFGF</sequence>
<evidence type="ECO:0000256" key="1">
    <source>
        <dbReference type="SAM" id="MobiDB-lite"/>
    </source>
</evidence>
<feature type="region of interest" description="Disordered" evidence="1">
    <location>
        <begin position="58"/>
        <end position="90"/>
    </location>
</feature>
<dbReference type="Proteomes" id="UP000253941">
    <property type="component" value="Unassembled WGS sequence"/>
</dbReference>
<protein>
    <submittedName>
        <fullName evidence="2">Uncharacterized protein</fullName>
    </submittedName>
</protein>
<reference evidence="2 3" key="1">
    <citation type="submission" date="2018-07" db="EMBL/GenBank/DDBJ databases">
        <title>Venubactetium sediminum gen. nov., sp. nov., isolated from a marine solar saltern.</title>
        <authorList>
            <person name="Wang S."/>
        </authorList>
    </citation>
    <scope>NUCLEOTIDE SEQUENCE [LARGE SCALE GENOMIC DNA]</scope>
    <source>
        <strain evidence="2 3">WD2A32</strain>
    </source>
</reference>
<evidence type="ECO:0000313" key="2">
    <source>
        <dbReference type="EMBL" id="RDD61492.1"/>
    </source>
</evidence>
<evidence type="ECO:0000313" key="3">
    <source>
        <dbReference type="Proteomes" id="UP000253941"/>
    </source>
</evidence>
<dbReference type="EMBL" id="QPMH01000011">
    <property type="protein sequence ID" value="RDD61492.1"/>
    <property type="molecule type" value="Genomic_DNA"/>
</dbReference>
<proteinExistence type="predicted"/>
<name>A0A369T9E8_9PROT</name>
<comment type="caution">
    <text evidence="2">The sequence shown here is derived from an EMBL/GenBank/DDBJ whole genome shotgun (WGS) entry which is preliminary data.</text>
</comment>
<dbReference type="RefSeq" id="WP_114582524.1">
    <property type="nucleotide sequence ID" value="NZ_QPMH01000011.1"/>
</dbReference>
<gene>
    <name evidence="2" type="ORF">DRB17_12375</name>
</gene>
<keyword evidence="3" id="KW-1185">Reference proteome</keyword>
<accession>A0A369T9E8</accession>
<organism evidence="2 3">
    <name type="scientific">Ferruginivarius sediminum</name>
    <dbReference type="NCBI Taxonomy" id="2661937"/>
    <lineage>
        <taxon>Bacteria</taxon>
        <taxon>Pseudomonadati</taxon>
        <taxon>Pseudomonadota</taxon>
        <taxon>Alphaproteobacteria</taxon>
        <taxon>Rhodospirillales</taxon>
        <taxon>Rhodospirillaceae</taxon>
        <taxon>Ferruginivarius</taxon>
    </lineage>
</organism>
<dbReference type="AlphaFoldDB" id="A0A369T9E8"/>